<evidence type="ECO:0000256" key="13">
    <source>
        <dbReference type="ARBA" id="ARBA00072252"/>
    </source>
</evidence>
<dbReference type="GO" id="GO:0016887">
    <property type="term" value="F:ATP hydrolysis activity"/>
    <property type="evidence" value="ECO:0007669"/>
    <property type="project" value="InterPro"/>
</dbReference>
<dbReference type="KEGG" id="cof:FOZ74_05150"/>
<evidence type="ECO:0000256" key="12">
    <source>
        <dbReference type="ARBA" id="ARBA00061173"/>
    </source>
</evidence>
<evidence type="ECO:0000256" key="3">
    <source>
        <dbReference type="ARBA" id="ARBA00022475"/>
    </source>
</evidence>
<feature type="transmembrane region" description="Helical" evidence="14">
    <location>
        <begin position="315"/>
        <end position="332"/>
    </location>
</feature>
<evidence type="ECO:0000313" key="19">
    <source>
        <dbReference type="Proteomes" id="UP000321199"/>
    </source>
</evidence>
<protein>
    <recommendedName>
        <fullName evidence="13">Cyclolysin secretion/processing ATP-binding protein CyaB</fullName>
    </recommendedName>
</protein>
<keyword evidence="10 14" id="KW-0472">Membrane</keyword>
<comment type="similarity">
    <text evidence="12">Belongs to the ABC transporter superfamily. Cyclolysin exporter (TC 3.A.1.109.2) family.</text>
</comment>
<comment type="function">
    <text evidence="11">Involved in the export of calmodulin-sensitive adenylate cyclase-hemolysin (cyclolysin).</text>
</comment>
<dbReference type="InterPro" id="IPR003439">
    <property type="entry name" value="ABC_transporter-like_ATP-bd"/>
</dbReference>
<feature type="transmembrane region" description="Helical" evidence="14">
    <location>
        <begin position="285"/>
        <end position="309"/>
    </location>
</feature>
<dbReference type="EMBL" id="CP042344">
    <property type="protein sequence ID" value="QEA12465.1"/>
    <property type="molecule type" value="Genomic_DNA"/>
</dbReference>
<evidence type="ECO:0000259" key="15">
    <source>
        <dbReference type="PROSITE" id="PS50893"/>
    </source>
</evidence>
<evidence type="ECO:0000256" key="7">
    <source>
        <dbReference type="ARBA" id="ARBA00022801"/>
    </source>
</evidence>
<feature type="transmembrane region" description="Helical" evidence="14">
    <location>
        <begin position="179"/>
        <end position="201"/>
    </location>
</feature>
<dbReference type="InterPro" id="IPR017750">
    <property type="entry name" value="ATPase_T1SS"/>
</dbReference>
<keyword evidence="7" id="KW-0378">Hydrolase</keyword>
<evidence type="ECO:0000256" key="9">
    <source>
        <dbReference type="ARBA" id="ARBA00022989"/>
    </source>
</evidence>
<keyword evidence="2" id="KW-0813">Transport</keyword>
<dbReference type="InterPro" id="IPR036640">
    <property type="entry name" value="ABC1_TM_sf"/>
</dbReference>
<evidence type="ECO:0000256" key="6">
    <source>
        <dbReference type="ARBA" id="ARBA00022741"/>
    </source>
</evidence>
<evidence type="ECO:0000256" key="2">
    <source>
        <dbReference type="ARBA" id="ARBA00022448"/>
    </source>
</evidence>
<evidence type="ECO:0000256" key="14">
    <source>
        <dbReference type="SAM" id="Phobius"/>
    </source>
</evidence>
<dbReference type="RefSeq" id="WP_146912061.1">
    <property type="nucleotide sequence ID" value="NZ_CP042344.1"/>
</dbReference>
<dbReference type="InterPro" id="IPR017871">
    <property type="entry name" value="ABC_transporter-like_CS"/>
</dbReference>
<dbReference type="GO" id="GO:0015421">
    <property type="term" value="F:ABC-type oligopeptide transporter activity"/>
    <property type="evidence" value="ECO:0007669"/>
    <property type="project" value="TreeGrafter"/>
</dbReference>
<sequence length="729" mass="80146">MASEETTFPAQREEAWRVPSHLTHDDPLLACLVEITRLHGAPFTAQALTSGLPLVDQRLTPALLARAAARAHCTTRIVRRTLEGVPPGLLPAILILHGNRACLLLEDRGERGWLIQHPESASPVEMPRDELLNAYTGVMCFVRPRYRFERRALVKGQAPRAGHWFWSAILDNWRLYRDALVAAVLINLFALALPLFNLNVYDRVVPNNAIDTLWVLAVGIGLIVLFNYALTTIRAYVVDTASKRVDVRLSAQIMERVLDLRMEGRPASVGSFASNLRAFESVRDFIASASLTTLVDLPFVLLFLLAMWWISPWMLIPPIVAIVLALMVSFVAQARMEALTLKTFQASAQRNALLVESLTNLEAVKTLNAQGSVQRQWESSTEFIAHIGTQLKLTSAFTVGFVAAMQQLVSVAVIIIGVYEIQQQQMSMGGIIAASMIAGRCLAPLGQVAGLMMQFHQARLSLESIDGYMKMPIEHDEAQDYVARPDLRGTLELRDVSFNYPGSTQTALAGINLRIAAGEKVGIIGRIGSGKTTIEKLMLGLYQPTQGAIFIDDVDARQIDPIDLRRAIGHVPQDAMLFYGSLKQNLLMGAPWATEDEMLHAARIAGVDEFAARHPQGYDMTIGERGESLSGGQRQAIAVARALINDPPVLLLDEPSSNLDNQSEAQLKQRLRKACTDKTLVLVTHRTAMLELIDRLVVIDGGRIMADGPKQQVIDALKQGRIGRAGGHA</sequence>
<evidence type="ECO:0000259" key="17">
    <source>
        <dbReference type="PROSITE" id="PS50990"/>
    </source>
</evidence>
<dbReference type="CDD" id="cd03245">
    <property type="entry name" value="ABCC_bacteriocin_exporters"/>
    <property type="match status" value="1"/>
</dbReference>
<keyword evidence="5" id="KW-0204">Cytolysis</keyword>
<gene>
    <name evidence="18" type="ORF">FOZ74_05150</name>
</gene>
<dbReference type="NCBIfam" id="TIGR03375">
    <property type="entry name" value="type_I_sec_LssB"/>
    <property type="match status" value="1"/>
</dbReference>
<dbReference type="Pfam" id="PF00005">
    <property type="entry name" value="ABC_tran"/>
    <property type="match status" value="1"/>
</dbReference>
<dbReference type="PANTHER" id="PTHR43394:SF1">
    <property type="entry name" value="ATP-BINDING CASSETTE SUB-FAMILY B MEMBER 10, MITOCHONDRIAL"/>
    <property type="match status" value="1"/>
</dbReference>
<dbReference type="FunFam" id="3.40.50.300:FF:000299">
    <property type="entry name" value="ABC transporter ATP-binding protein/permease"/>
    <property type="match status" value="1"/>
</dbReference>
<keyword evidence="19" id="KW-1185">Reference proteome</keyword>
<dbReference type="PROSITE" id="PS50990">
    <property type="entry name" value="PEPTIDASE_C39"/>
    <property type="match status" value="1"/>
</dbReference>
<dbReference type="InterPro" id="IPR003593">
    <property type="entry name" value="AAA+_ATPase"/>
</dbReference>
<dbReference type="CDD" id="cd18587">
    <property type="entry name" value="ABC_6TM_LapB_like"/>
    <property type="match status" value="1"/>
</dbReference>
<dbReference type="Pfam" id="PF00664">
    <property type="entry name" value="ABC_membrane"/>
    <property type="match status" value="1"/>
</dbReference>
<evidence type="ECO:0000256" key="11">
    <source>
        <dbReference type="ARBA" id="ARBA00055355"/>
    </source>
</evidence>
<dbReference type="GO" id="GO:0005524">
    <property type="term" value="F:ATP binding"/>
    <property type="evidence" value="ECO:0007669"/>
    <property type="project" value="UniProtKB-KW"/>
</dbReference>
<dbReference type="InterPro" id="IPR005074">
    <property type="entry name" value="Peptidase_C39"/>
</dbReference>
<dbReference type="GO" id="GO:0005886">
    <property type="term" value="C:plasma membrane"/>
    <property type="evidence" value="ECO:0007669"/>
    <property type="project" value="UniProtKB-SubCell"/>
</dbReference>
<dbReference type="PANTHER" id="PTHR43394">
    <property type="entry name" value="ATP-DEPENDENT PERMEASE MDL1, MITOCHONDRIAL"/>
    <property type="match status" value="1"/>
</dbReference>
<keyword evidence="9 14" id="KW-1133">Transmembrane helix</keyword>
<dbReference type="InterPro" id="IPR011527">
    <property type="entry name" value="ABC1_TM_dom"/>
</dbReference>
<feature type="domain" description="ABC transmembrane type-1" evidence="16">
    <location>
        <begin position="179"/>
        <end position="457"/>
    </location>
</feature>
<dbReference type="Gene3D" id="3.90.70.10">
    <property type="entry name" value="Cysteine proteinases"/>
    <property type="match status" value="1"/>
</dbReference>
<dbReference type="PROSITE" id="PS50893">
    <property type="entry name" value="ABC_TRANSPORTER_2"/>
    <property type="match status" value="1"/>
</dbReference>
<accession>A0A5B8RW68</accession>
<keyword evidence="5" id="KW-0354">Hemolysis</keyword>
<feature type="transmembrane region" description="Helical" evidence="14">
    <location>
        <begin position="396"/>
        <end position="419"/>
    </location>
</feature>
<dbReference type="Proteomes" id="UP000321199">
    <property type="component" value="Chromosome"/>
</dbReference>
<dbReference type="Gene3D" id="3.40.50.300">
    <property type="entry name" value="P-loop containing nucleotide triphosphate hydrolases"/>
    <property type="match status" value="1"/>
</dbReference>
<evidence type="ECO:0000313" key="18">
    <source>
        <dbReference type="EMBL" id="QEA12465.1"/>
    </source>
</evidence>
<evidence type="ECO:0000256" key="8">
    <source>
        <dbReference type="ARBA" id="ARBA00022840"/>
    </source>
</evidence>
<dbReference type="AlphaFoldDB" id="A0A5B8RW68"/>
<dbReference type="SMART" id="SM00382">
    <property type="entry name" value="AAA"/>
    <property type="match status" value="1"/>
</dbReference>
<dbReference type="GO" id="GO:0006508">
    <property type="term" value="P:proteolysis"/>
    <property type="evidence" value="ECO:0007669"/>
    <property type="project" value="InterPro"/>
</dbReference>
<dbReference type="InterPro" id="IPR039421">
    <property type="entry name" value="Type_1_exporter"/>
</dbReference>
<proteinExistence type="inferred from homology"/>
<dbReference type="SUPFAM" id="SSF90123">
    <property type="entry name" value="ABC transporter transmembrane region"/>
    <property type="match status" value="1"/>
</dbReference>
<dbReference type="PROSITE" id="PS00211">
    <property type="entry name" value="ABC_TRANSPORTER_1"/>
    <property type="match status" value="1"/>
</dbReference>
<dbReference type="OrthoDB" id="8554730at2"/>
<evidence type="ECO:0000256" key="4">
    <source>
        <dbReference type="ARBA" id="ARBA00022692"/>
    </source>
</evidence>
<dbReference type="Gene3D" id="1.20.1560.10">
    <property type="entry name" value="ABC transporter type 1, transmembrane domain"/>
    <property type="match status" value="1"/>
</dbReference>
<dbReference type="GO" id="GO:0008233">
    <property type="term" value="F:peptidase activity"/>
    <property type="evidence" value="ECO:0007669"/>
    <property type="project" value="InterPro"/>
</dbReference>
<keyword evidence="8" id="KW-0067">ATP-binding</keyword>
<evidence type="ECO:0000256" key="5">
    <source>
        <dbReference type="ARBA" id="ARBA00022735"/>
    </source>
</evidence>
<organism evidence="18 19">
    <name type="scientific">Comamonas flocculans</name>
    <dbReference type="NCBI Taxonomy" id="2597701"/>
    <lineage>
        <taxon>Bacteria</taxon>
        <taxon>Pseudomonadati</taxon>
        <taxon>Pseudomonadota</taxon>
        <taxon>Betaproteobacteria</taxon>
        <taxon>Burkholderiales</taxon>
        <taxon>Comamonadaceae</taxon>
        <taxon>Comamonas</taxon>
    </lineage>
</organism>
<evidence type="ECO:0000256" key="10">
    <source>
        <dbReference type="ARBA" id="ARBA00023136"/>
    </source>
</evidence>
<comment type="subcellular location">
    <subcellularLocation>
        <location evidence="1">Cell membrane</location>
        <topology evidence="1">Multi-pass membrane protein</topology>
    </subcellularLocation>
</comment>
<feature type="domain" description="Peptidase C39" evidence="17">
    <location>
        <begin position="21"/>
        <end position="142"/>
    </location>
</feature>
<evidence type="ECO:0000259" key="16">
    <source>
        <dbReference type="PROSITE" id="PS50929"/>
    </source>
</evidence>
<dbReference type="InterPro" id="IPR027417">
    <property type="entry name" value="P-loop_NTPase"/>
</dbReference>
<reference evidence="18 19" key="1">
    <citation type="submission" date="2019-07" db="EMBL/GenBank/DDBJ databases">
        <title>Complete genome sequence of Comamonas sp. NLF 7-7 isolated from livestock.</title>
        <authorList>
            <person name="Kim D.H."/>
            <person name="Kim J.G."/>
        </authorList>
    </citation>
    <scope>NUCLEOTIDE SEQUENCE [LARGE SCALE GENOMIC DNA]</scope>
    <source>
        <strain evidence="18 19">NLF 7-7</strain>
    </source>
</reference>
<feature type="transmembrane region" description="Helical" evidence="14">
    <location>
        <begin position="213"/>
        <end position="237"/>
    </location>
</feature>
<name>A0A5B8RW68_9BURK</name>
<dbReference type="PROSITE" id="PS50929">
    <property type="entry name" value="ABC_TM1F"/>
    <property type="match status" value="1"/>
</dbReference>
<dbReference type="SUPFAM" id="SSF52540">
    <property type="entry name" value="P-loop containing nucleoside triphosphate hydrolases"/>
    <property type="match status" value="1"/>
</dbReference>
<dbReference type="GO" id="GO:0031640">
    <property type="term" value="P:killing of cells of another organism"/>
    <property type="evidence" value="ECO:0007669"/>
    <property type="project" value="UniProtKB-KW"/>
</dbReference>
<keyword evidence="3" id="KW-1003">Cell membrane</keyword>
<keyword evidence="4 14" id="KW-0812">Transmembrane</keyword>
<evidence type="ECO:0000256" key="1">
    <source>
        <dbReference type="ARBA" id="ARBA00004651"/>
    </source>
</evidence>
<feature type="domain" description="ABC transporter" evidence="15">
    <location>
        <begin position="491"/>
        <end position="726"/>
    </location>
</feature>
<keyword evidence="6" id="KW-0547">Nucleotide-binding</keyword>